<name>A0A074WPS4_9PEZI</name>
<accession>A0A074WPS4</accession>
<dbReference type="AlphaFoldDB" id="A0A074WPS4"/>
<dbReference type="OrthoDB" id="3919268at2759"/>
<evidence type="ECO:0000313" key="3">
    <source>
        <dbReference type="EMBL" id="KEQ71712.1"/>
    </source>
</evidence>
<organism evidence="3 4">
    <name type="scientific">Aureobasidium namibiae CBS 147.97</name>
    <dbReference type="NCBI Taxonomy" id="1043004"/>
    <lineage>
        <taxon>Eukaryota</taxon>
        <taxon>Fungi</taxon>
        <taxon>Dikarya</taxon>
        <taxon>Ascomycota</taxon>
        <taxon>Pezizomycotina</taxon>
        <taxon>Dothideomycetes</taxon>
        <taxon>Dothideomycetidae</taxon>
        <taxon>Dothideales</taxon>
        <taxon>Saccotheciaceae</taxon>
        <taxon>Aureobasidium</taxon>
    </lineage>
</organism>
<feature type="coiled-coil region" evidence="1">
    <location>
        <begin position="295"/>
        <end position="329"/>
    </location>
</feature>
<evidence type="ECO:0000256" key="1">
    <source>
        <dbReference type="SAM" id="Coils"/>
    </source>
</evidence>
<evidence type="ECO:0000313" key="4">
    <source>
        <dbReference type="Proteomes" id="UP000027730"/>
    </source>
</evidence>
<gene>
    <name evidence="3" type="ORF">M436DRAFT_83315</name>
</gene>
<dbReference type="EMBL" id="KL584713">
    <property type="protein sequence ID" value="KEQ71712.1"/>
    <property type="molecule type" value="Genomic_DNA"/>
</dbReference>
<dbReference type="Proteomes" id="UP000027730">
    <property type="component" value="Unassembled WGS sequence"/>
</dbReference>
<dbReference type="RefSeq" id="XP_013426020.1">
    <property type="nucleotide sequence ID" value="XM_013570566.1"/>
</dbReference>
<feature type="compositionally biased region" description="Basic and acidic residues" evidence="2">
    <location>
        <begin position="117"/>
        <end position="133"/>
    </location>
</feature>
<keyword evidence="4" id="KW-1185">Reference proteome</keyword>
<sequence length="604" mass="66978">MGRLDPKPMLAVSGDAVAAVRVVPNRKARNYRDYDYVPTGPRALEYDESDLESTIPRHKRAVSQHKRHNSQDGYHLVMHGPDHSSGRPRTTTAPRINPHETPEQARRGKVPALQELPLDRKRGADSEEEDRQRSSKKLRRAKDDRSDRLCMKCGNYHSTPCYVPLCNACDLNHYHNVPCSDATEKLKERLKLHDLPGTTLSPKQKNKRKTALNSMPVRLREEDHVKSAFLSEMRALGSGSVFRSSAADQKKQSPGKRTCPICPECGSFHRSPCKWLVCETCKVKHHPETPCAVAEARLKKRLDEEAARQVQVEEEIKQRSQDMAEMNNNMASTSLQFRRSSAPSPGRTFSPGVESKKSRKLKKGTRFCRDCGRYINRPCTWPTCTKCGTKHFDHVSCWQAQQTLQDRLDVFARGHGTFQQKKSKLQTSSDTTQSHAVHVEQSANSTHLTPVAPANIAAPVNMIVSIAANGQMFWSLDSNKTVHFGLPPSMPGFSVFTPSVPPQTSSHVHPSRQALLLGLSEGAGLGAQSVADFSSTETALPLASSGDEAPQVVTRGASVEQNVDAFLADIVQTMHGNGQIAMEYGKSPQSATSYLEYLRRNSST</sequence>
<reference evidence="3 4" key="1">
    <citation type="journal article" date="2014" name="BMC Genomics">
        <title>Genome sequencing of four Aureobasidium pullulans varieties: biotechnological potential, stress tolerance, and description of new species.</title>
        <authorList>
            <person name="Gostin Ar C."/>
            <person name="Ohm R.A."/>
            <person name="Kogej T."/>
            <person name="Sonjak S."/>
            <person name="Turk M."/>
            <person name="Zajc J."/>
            <person name="Zalar P."/>
            <person name="Grube M."/>
            <person name="Sun H."/>
            <person name="Han J."/>
            <person name="Sharma A."/>
            <person name="Chiniquy J."/>
            <person name="Ngan C.Y."/>
            <person name="Lipzen A."/>
            <person name="Barry K."/>
            <person name="Grigoriev I.V."/>
            <person name="Gunde-Cimerman N."/>
        </authorList>
    </citation>
    <scope>NUCLEOTIDE SEQUENCE [LARGE SCALE GENOMIC DNA]</scope>
    <source>
        <strain evidence="3 4">CBS 147.97</strain>
    </source>
</reference>
<dbReference type="HOGENOM" id="CLU_451947_0_0_1"/>
<feature type="compositionally biased region" description="Basic residues" evidence="2">
    <location>
        <begin position="58"/>
        <end position="68"/>
    </location>
</feature>
<proteinExistence type="predicted"/>
<feature type="region of interest" description="Disordered" evidence="2">
    <location>
        <begin position="58"/>
        <end position="144"/>
    </location>
</feature>
<dbReference type="GeneID" id="25417157"/>
<protein>
    <submittedName>
        <fullName evidence="3">Uncharacterized protein</fullName>
    </submittedName>
</protein>
<feature type="compositionally biased region" description="Basic and acidic residues" evidence="2">
    <location>
        <begin position="97"/>
        <end position="106"/>
    </location>
</feature>
<evidence type="ECO:0000256" key="2">
    <source>
        <dbReference type="SAM" id="MobiDB-lite"/>
    </source>
</evidence>
<feature type="region of interest" description="Disordered" evidence="2">
    <location>
        <begin position="336"/>
        <end position="356"/>
    </location>
</feature>
<keyword evidence="1" id="KW-0175">Coiled coil</keyword>